<protein>
    <recommendedName>
        <fullName evidence="8">Velvet domain-containing protein</fullName>
    </recommendedName>
</protein>
<dbReference type="GO" id="GO:0005634">
    <property type="term" value="C:nucleus"/>
    <property type="evidence" value="ECO:0007669"/>
    <property type="project" value="UniProtKB-SubCell"/>
</dbReference>
<feature type="compositionally biased region" description="Polar residues" evidence="6">
    <location>
        <begin position="350"/>
        <end position="363"/>
    </location>
</feature>
<dbReference type="Gene3D" id="2.60.40.3960">
    <property type="entry name" value="Velvet domain"/>
    <property type="match status" value="1"/>
</dbReference>
<dbReference type="Proteomes" id="UP000515153">
    <property type="component" value="Chromosome V"/>
</dbReference>
<dbReference type="PANTHER" id="PTHR33572:SF17">
    <property type="entry name" value="SEXUAL DEVELOPMENT REGULATOR VELC"/>
    <property type="match status" value="1"/>
</dbReference>
<dbReference type="RefSeq" id="XP_030976610.1">
    <property type="nucleotide sequence ID" value="XM_031131659.1"/>
</dbReference>
<evidence type="ECO:0000313" key="10">
    <source>
        <dbReference type="RefSeq" id="XP_030976610.1"/>
    </source>
</evidence>
<comment type="subcellular location">
    <subcellularLocation>
        <location evidence="1">Nucleus</location>
    </subcellularLocation>
</comment>
<evidence type="ECO:0000259" key="8">
    <source>
        <dbReference type="PROSITE" id="PS51821"/>
    </source>
</evidence>
<keyword evidence="2" id="KW-0749">Sporulation</keyword>
<feature type="compositionally biased region" description="Low complexity" evidence="6">
    <location>
        <begin position="245"/>
        <end position="268"/>
    </location>
</feature>
<keyword evidence="3" id="KW-0805">Transcription regulation</keyword>
<dbReference type="GO" id="GO:0030435">
    <property type="term" value="P:sporulation resulting in formation of a cellular spore"/>
    <property type="evidence" value="ECO:0007669"/>
    <property type="project" value="UniProtKB-KW"/>
</dbReference>
<feature type="compositionally biased region" description="Low complexity" evidence="6">
    <location>
        <begin position="364"/>
        <end position="375"/>
    </location>
</feature>
<feature type="region of interest" description="Disordered" evidence="6">
    <location>
        <begin position="390"/>
        <end position="497"/>
    </location>
</feature>
<reference evidence="9 10" key="1">
    <citation type="journal article" date="2019" name="Mol. Biol. Evol.">
        <title>Blast fungal genomes show frequent chromosomal changes, gene gains and losses, and effector gene turnover.</title>
        <authorList>
            <person name="Gomez Luciano L.B."/>
            <person name="Jason Tsai I."/>
            <person name="Chuma I."/>
            <person name="Tosa Y."/>
            <person name="Chen Y.H."/>
            <person name="Li J.Y."/>
            <person name="Li M.Y."/>
            <person name="Jade Lu M.Y."/>
            <person name="Nakayashiki H."/>
            <person name="Li W.H."/>
        </authorList>
    </citation>
    <scope>NUCLEOTIDE SEQUENCE [LARGE SCALE GENOMIC DNA]</scope>
    <source>
        <strain evidence="9 10">NI907</strain>
    </source>
</reference>
<sequence length="724" mass="78917">MAKLENGRSKGVTRIPWIFVLPPSCFLVFFFFSLSFCHLSLFNWPDVFVIFPLARPVTGSCTKCWVPTLRLFTGQSYSVSVPIPETSEPASHPASIFSLHAPWSNRNKKSLSGGGWPQDAPGHPRDTEYQYYSNHPAFRNQQHQGPQIPRQHETPPLPPPTSLFGSSATSSSSTPAFSSPPSYHHHHQNHHYAPVSPLSRDAPYSSSRPQRPHGGDYAPPASPVNNTALPQHPRWFDFRRSSDPSSVASERSDDASSAEASRAHAASHQYSGSGKGVVRPPGMQMHFNQSVRLQPVKDEAARPPPIKGGLMGKLIPATYSPNGRHPRIAPPPPPTPSAGAVTGAGASPTQRQLLQHSPTTGSRQSNPSSPQNPQQHGIDRFPQIIPYQHEQPQRRPSRQQYSASPPVDYTFRQGKQSGLDKSSNSSSRSSVSPRQEMKQMSIHNLLSSGDQDDQDDKSINNSHTARASSASLASLASPRSVLPPAMPSPSPSFSTSEYHLHVRQQPVAARSCGFGERDRRVIDPPPIVQMTIDDPSATPEQMQQRLRHPFSVVHCSIYNETGEEDNSAMPEDYRQQRRLMGTLVASPFVGKDENGEDGCFFCFPDLSCRTPGSFRLKFSLVVINPADMRQGLRTPIAATAMSDVLVVYNAKDFPGMQASTPLTRKLKEQGCLISIKKGNEKGGGGGGSGGAGGSRGDQYSDDDYDDDGGGGSGRPGKRKRIRRS</sequence>
<evidence type="ECO:0000256" key="6">
    <source>
        <dbReference type="SAM" id="MobiDB-lite"/>
    </source>
</evidence>
<feature type="compositionally biased region" description="Basic residues" evidence="6">
    <location>
        <begin position="715"/>
        <end position="724"/>
    </location>
</feature>
<dbReference type="InterPro" id="IPR021740">
    <property type="entry name" value="Velvet"/>
</dbReference>
<evidence type="ECO:0000256" key="1">
    <source>
        <dbReference type="ARBA" id="ARBA00004123"/>
    </source>
</evidence>
<feature type="compositionally biased region" description="Low complexity" evidence="6">
    <location>
        <begin position="417"/>
        <end position="432"/>
    </location>
</feature>
<keyword evidence="7" id="KW-1133">Transmembrane helix</keyword>
<keyword evidence="7" id="KW-0812">Transmembrane</keyword>
<feature type="region of interest" description="Disordered" evidence="6">
    <location>
        <begin position="677"/>
        <end position="724"/>
    </location>
</feature>
<feature type="compositionally biased region" description="Low complexity" evidence="6">
    <location>
        <begin position="337"/>
        <end position="349"/>
    </location>
</feature>
<dbReference type="Pfam" id="PF11754">
    <property type="entry name" value="Velvet"/>
    <property type="match status" value="1"/>
</dbReference>
<dbReference type="GeneID" id="41966564"/>
<evidence type="ECO:0000313" key="9">
    <source>
        <dbReference type="Proteomes" id="UP000515153"/>
    </source>
</evidence>
<feature type="compositionally biased region" description="Low complexity" evidence="6">
    <location>
        <begin position="465"/>
        <end position="483"/>
    </location>
</feature>
<keyword evidence="4" id="KW-0804">Transcription</keyword>
<gene>
    <name evidence="10" type="ORF">PgNI_11694</name>
</gene>
<organism evidence="9 10">
    <name type="scientific">Pyricularia grisea</name>
    <name type="common">Crabgrass-specific blast fungus</name>
    <name type="synonym">Magnaporthe grisea</name>
    <dbReference type="NCBI Taxonomy" id="148305"/>
    <lineage>
        <taxon>Eukaryota</taxon>
        <taxon>Fungi</taxon>
        <taxon>Dikarya</taxon>
        <taxon>Ascomycota</taxon>
        <taxon>Pezizomycotina</taxon>
        <taxon>Sordariomycetes</taxon>
        <taxon>Sordariomycetidae</taxon>
        <taxon>Magnaporthales</taxon>
        <taxon>Pyriculariaceae</taxon>
        <taxon>Pyricularia</taxon>
    </lineage>
</organism>
<evidence type="ECO:0000256" key="2">
    <source>
        <dbReference type="ARBA" id="ARBA00022969"/>
    </source>
</evidence>
<name>A0A6P8ANZ1_PYRGI</name>
<feature type="compositionally biased region" description="Low complexity" evidence="6">
    <location>
        <begin position="162"/>
        <end position="182"/>
    </location>
</feature>
<evidence type="ECO:0000256" key="5">
    <source>
        <dbReference type="ARBA" id="ARBA00023242"/>
    </source>
</evidence>
<keyword evidence="5" id="KW-0539">Nucleus</keyword>
<evidence type="ECO:0000256" key="7">
    <source>
        <dbReference type="SAM" id="Phobius"/>
    </source>
</evidence>
<reference evidence="10" key="2">
    <citation type="submission" date="2019-10" db="EMBL/GenBank/DDBJ databases">
        <authorList>
            <consortium name="NCBI Genome Project"/>
        </authorList>
    </citation>
    <scope>NUCLEOTIDE SEQUENCE</scope>
    <source>
        <strain evidence="10">NI907</strain>
    </source>
</reference>
<keyword evidence="7" id="KW-0472">Membrane</keyword>
<feature type="compositionally biased region" description="Acidic residues" evidence="6">
    <location>
        <begin position="699"/>
        <end position="708"/>
    </location>
</feature>
<keyword evidence="9" id="KW-1185">Reference proteome</keyword>
<feature type="transmembrane region" description="Helical" evidence="7">
    <location>
        <begin position="12"/>
        <end position="32"/>
    </location>
</feature>
<dbReference type="KEGG" id="pgri:PgNI_11694"/>
<feature type="region of interest" description="Disordered" evidence="6">
    <location>
        <begin position="108"/>
        <end position="378"/>
    </location>
</feature>
<dbReference type="InterPro" id="IPR038491">
    <property type="entry name" value="Velvet_dom_sf"/>
</dbReference>
<proteinExistence type="predicted"/>
<evidence type="ECO:0000256" key="4">
    <source>
        <dbReference type="ARBA" id="ARBA00023163"/>
    </source>
</evidence>
<evidence type="ECO:0000256" key="3">
    <source>
        <dbReference type="ARBA" id="ARBA00023015"/>
    </source>
</evidence>
<accession>A0A6P8ANZ1</accession>
<dbReference type="InterPro" id="IPR037525">
    <property type="entry name" value="Velvet_dom"/>
</dbReference>
<reference evidence="10" key="3">
    <citation type="submission" date="2025-08" db="UniProtKB">
        <authorList>
            <consortium name="RefSeq"/>
        </authorList>
    </citation>
    <scope>IDENTIFICATION</scope>
    <source>
        <strain evidence="10">NI907</strain>
    </source>
</reference>
<dbReference type="PROSITE" id="PS51821">
    <property type="entry name" value="VELVET"/>
    <property type="match status" value="1"/>
</dbReference>
<dbReference type="AlphaFoldDB" id="A0A6P8ANZ1"/>
<dbReference type="PANTHER" id="PTHR33572">
    <property type="entry name" value="SPORE DEVELOPMENT REGULATOR VOSA"/>
    <property type="match status" value="1"/>
</dbReference>
<feature type="compositionally biased region" description="Gly residues" evidence="6">
    <location>
        <begin position="681"/>
        <end position="695"/>
    </location>
</feature>
<feature type="domain" description="Velvet" evidence="8">
    <location>
        <begin position="493"/>
        <end position="676"/>
    </location>
</feature>